<name>A0A9E9CBE8_9CYAN</name>
<dbReference type="RefSeq" id="WP_268610320.1">
    <property type="nucleotide sequence ID" value="NZ_CP113797.1"/>
</dbReference>
<reference evidence="2" key="1">
    <citation type="submission" date="2022-12" db="EMBL/GenBank/DDBJ databases">
        <title>Polyphasic identification of a Novel Hot-Spring Cyanobacterium Ocullathermofonsia sinensis gen nov. sp. nov. and Genomic Insights on its Adaptations to the Thermal Habitat.</title>
        <authorList>
            <person name="Daroch M."/>
            <person name="Tang J."/>
            <person name="Jiang Y."/>
        </authorList>
    </citation>
    <scope>NUCLEOTIDE SEQUENCE</scope>
    <source>
        <strain evidence="2">PKUAC-SCTA174</strain>
    </source>
</reference>
<keyword evidence="1" id="KW-0472">Membrane</keyword>
<organism evidence="2 3">
    <name type="scientific">Thermocoleostomius sinensis A174</name>
    <dbReference type="NCBI Taxonomy" id="2016057"/>
    <lineage>
        <taxon>Bacteria</taxon>
        <taxon>Bacillati</taxon>
        <taxon>Cyanobacteriota</taxon>
        <taxon>Cyanophyceae</taxon>
        <taxon>Oculatellales</taxon>
        <taxon>Oculatellaceae</taxon>
        <taxon>Thermocoleostomius</taxon>
    </lineage>
</organism>
<dbReference type="AlphaFoldDB" id="A0A9E9CBE8"/>
<dbReference type="EMBL" id="CP113797">
    <property type="protein sequence ID" value="WAL60425.1"/>
    <property type="molecule type" value="Genomic_DNA"/>
</dbReference>
<protein>
    <submittedName>
        <fullName evidence="2">Uncharacterized protein</fullName>
    </submittedName>
</protein>
<evidence type="ECO:0000313" key="2">
    <source>
        <dbReference type="EMBL" id="WAL60425.1"/>
    </source>
</evidence>
<keyword evidence="1" id="KW-0812">Transmembrane</keyword>
<keyword evidence="3" id="KW-1185">Reference proteome</keyword>
<keyword evidence="1" id="KW-1133">Transmembrane helix</keyword>
<dbReference type="Proteomes" id="UP001163152">
    <property type="component" value="Chromosome"/>
</dbReference>
<gene>
    <name evidence="2" type="ORF">OXH18_00070</name>
</gene>
<proteinExistence type="predicted"/>
<sequence>MEKNITTIASCIANVGLVFGVVTASAVAQLPHDMTNMPAATQQTEQFRPIEQPLGIKAAVTVGGLGLIGLELWWFLFSKPTSKQAAVASRIKEVTVTRASRETTTQ</sequence>
<dbReference type="KEGG" id="tsin:OXH18_00070"/>
<feature type="transmembrane region" description="Helical" evidence="1">
    <location>
        <begin position="54"/>
        <end position="76"/>
    </location>
</feature>
<feature type="transmembrane region" description="Helical" evidence="1">
    <location>
        <begin position="7"/>
        <end position="28"/>
    </location>
</feature>
<accession>A0A9E9CBE8</accession>
<evidence type="ECO:0000256" key="1">
    <source>
        <dbReference type="SAM" id="Phobius"/>
    </source>
</evidence>
<evidence type="ECO:0000313" key="3">
    <source>
        <dbReference type="Proteomes" id="UP001163152"/>
    </source>
</evidence>